<feature type="region of interest" description="Disordered" evidence="1">
    <location>
        <begin position="14"/>
        <end position="45"/>
    </location>
</feature>
<name>A0A835DUN6_9POAL</name>
<evidence type="ECO:0000313" key="2">
    <source>
        <dbReference type="EMBL" id="KAF8647233.1"/>
    </source>
</evidence>
<dbReference type="OrthoDB" id="691490at2759"/>
<dbReference type="Proteomes" id="UP000636709">
    <property type="component" value="Unassembled WGS sequence"/>
</dbReference>
<reference evidence="2" key="1">
    <citation type="submission" date="2020-07" db="EMBL/GenBank/DDBJ databases">
        <title>Genome sequence and genetic diversity analysis of an under-domesticated orphan crop, white fonio (Digitaria exilis).</title>
        <authorList>
            <person name="Bennetzen J.L."/>
            <person name="Chen S."/>
            <person name="Ma X."/>
            <person name="Wang X."/>
            <person name="Yssel A.E.J."/>
            <person name="Chaluvadi S.R."/>
            <person name="Johnson M."/>
            <person name="Gangashetty P."/>
            <person name="Hamidou F."/>
            <person name="Sanogo M.D."/>
            <person name="Zwaenepoel A."/>
            <person name="Wallace J."/>
            <person name="Van De Peer Y."/>
            <person name="Van Deynze A."/>
        </authorList>
    </citation>
    <scope>NUCLEOTIDE SEQUENCE</scope>
    <source>
        <tissue evidence="2">Leaves</tissue>
    </source>
</reference>
<feature type="compositionally biased region" description="Basic and acidic residues" evidence="1">
    <location>
        <begin position="203"/>
        <end position="214"/>
    </location>
</feature>
<feature type="region of interest" description="Disordered" evidence="1">
    <location>
        <begin position="318"/>
        <end position="357"/>
    </location>
</feature>
<keyword evidence="3" id="KW-1185">Reference proteome</keyword>
<organism evidence="2 3">
    <name type="scientific">Digitaria exilis</name>
    <dbReference type="NCBI Taxonomy" id="1010633"/>
    <lineage>
        <taxon>Eukaryota</taxon>
        <taxon>Viridiplantae</taxon>
        <taxon>Streptophyta</taxon>
        <taxon>Embryophyta</taxon>
        <taxon>Tracheophyta</taxon>
        <taxon>Spermatophyta</taxon>
        <taxon>Magnoliopsida</taxon>
        <taxon>Liliopsida</taxon>
        <taxon>Poales</taxon>
        <taxon>Poaceae</taxon>
        <taxon>PACMAD clade</taxon>
        <taxon>Panicoideae</taxon>
        <taxon>Panicodae</taxon>
        <taxon>Paniceae</taxon>
        <taxon>Anthephorinae</taxon>
        <taxon>Digitaria</taxon>
    </lineage>
</organism>
<proteinExistence type="predicted"/>
<protein>
    <submittedName>
        <fullName evidence="2">Uncharacterized protein</fullName>
    </submittedName>
</protein>
<dbReference type="AlphaFoldDB" id="A0A835DUN6"/>
<sequence length="520" mass="57758">MFWPLCDRAKAKEGIFNEDASRRPTSSRPPSLPQAGRPPRKTRYHITYPRNERIELAESPEWSSPGPHRHFPPSFLTALHYANPSCRQHHTLSSRMTSLGSNGWGIDEEEHKSSISYHEGPLDYKPSVICPCGKKAARWISWSDENPGHRYFKCYRAWQVVTARYVQAIASASGLARKTTAAAAAAAGIPSLGLRRSRHSRSRHEPARPAASYKERDLQKELVVKLNTLAQAVNVYQRSLTFRKTQAEHQVWMGRKKVGEATGPDGEIRDIFSSAPTSTPLVSQEKLNLSECTRSHYLSTQLATIFTSLPQAGLSLSKLESNSAPSPRYSLSSHHTTGSRRHSPRHTPSTLGDAQLHSWHLKRDNRITRQAEHYLPLPGYPYALTLSPIGGEKHIPKQWPTILKNTALSMTKITAIRIDHNTLQRLYTCTQPGLRLVASHKPPSKNDTLLVSRTLAPRKCESIPPELPIGGGSISPRAHEVTQKSSHPDIRSGCYYPHRGVVVLLGEVVLLSQCSSGGGS</sequence>
<evidence type="ECO:0000256" key="1">
    <source>
        <dbReference type="SAM" id="MobiDB-lite"/>
    </source>
</evidence>
<accession>A0A835DUN6</accession>
<evidence type="ECO:0000313" key="3">
    <source>
        <dbReference type="Proteomes" id="UP000636709"/>
    </source>
</evidence>
<feature type="compositionally biased region" description="Polar residues" evidence="1">
    <location>
        <begin position="318"/>
        <end position="331"/>
    </location>
</feature>
<dbReference type="EMBL" id="JACEFO010002868">
    <property type="protein sequence ID" value="KAF8647233.1"/>
    <property type="molecule type" value="Genomic_DNA"/>
</dbReference>
<comment type="caution">
    <text evidence="2">The sequence shown here is derived from an EMBL/GenBank/DDBJ whole genome shotgun (WGS) entry which is preliminary data.</text>
</comment>
<gene>
    <name evidence="2" type="ORF">HU200_065450</name>
</gene>
<feature type="region of interest" description="Disordered" evidence="1">
    <location>
        <begin position="194"/>
        <end position="214"/>
    </location>
</feature>